<dbReference type="Gene3D" id="2.30.310.10">
    <property type="entry name" value="ibrinogen binding protein from staphylococcus aureus domain"/>
    <property type="match status" value="1"/>
</dbReference>
<dbReference type="GO" id="GO:0043023">
    <property type="term" value="F:ribosomal large subunit binding"/>
    <property type="evidence" value="ECO:0007669"/>
    <property type="project" value="TreeGrafter"/>
</dbReference>
<dbReference type="InterPro" id="IPR008532">
    <property type="entry name" value="NFACT_RNA-bd"/>
</dbReference>
<evidence type="ECO:0000256" key="1">
    <source>
        <dbReference type="SAM" id="Coils"/>
    </source>
</evidence>
<organism evidence="3 4">
    <name type="scientific">Flexibacter flexilis DSM 6793</name>
    <dbReference type="NCBI Taxonomy" id="927664"/>
    <lineage>
        <taxon>Bacteria</taxon>
        <taxon>Pseudomonadati</taxon>
        <taxon>Bacteroidota</taxon>
        <taxon>Cytophagia</taxon>
        <taxon>Cytophagales</taxon>
        <taxon>Flexibacteraceae</taxon>
        <taxon>Flexibacter</taxon>
    </lineage>
</organism>
<dbReference type="Proteomes" id="UP000199514">
    <property type="component" value="Unassembled WGS sequence"/>
</dbReference>
<gene>
    <name evidence="3" type="ORF">SAMN05421780_101684</name>
</gene>
<dbReference type="Pfam" id="PF05670">
    <property type="entry name" value="NFACT-R_1"/>
    <property type="match status" value="1"/>
</dbReference>
<dbReference type="AlphaFoldDB" id="A0A1I1EEE8"/>
<proteinExistence type="predicted"/>
<reference evidence="3 4" key="1">
    <citation type="submission" date="2016-10" db="EMBL/GenBank/DDBJ databases">
        <authorList>
            <person name="de Groot N.N."/>
        </authorList>
    </citation>
    <scope>NUCLEOTIDE SEQUENCE [LARGE SCALE GENOMIC DNA]</scope>
    <source>
        <strain evidence="3 4">DSM 6793</strain>
    </source>
</reference>
<sequence length="523" mass="60964">MHNNFFFLQQVAQSLKNKLTNWILATCFSQNKDELILGFCTTDQEFYIRAMLTQEISALSFPENFQRAKRNSVELFDEILNKTVLDVIQIPNERSFYFLFEDNFALLFKMHGNRANVILFENQKVTSVFKHSLSKDLEINFAELARPLDYHDAAYFLENGQNLKKAYPTLGNVPLTYWQQHGLDLLGLVEQWPHFEEMISVLEKPSSYYVGTLNDELILSLLPIFEDGQSRKYTNPLEAANQFAAEYARLYFSENEKSDALRLLQKRKEQTTNYIQKTETKLNGLESSARYEEIGHILMANLHNIKPRTEKITLEDFYRNQPLEIKLKADLSPQRNAENYYRKAKNQKVELDKLYENLDKKQQELARIETHINFIEKANSVKEIRKYLKDNKIISDQQKEEMALPYRRFEYEGFDIWVGKNAQHNDTLTQRYSHKEDLWLHARDVSGSHVLVKYKSGKPFPKSVIEKAASLAAYYSKRKTDTLCPVICTPKKFVRKVKGAAAGSVIVDKEDVILVRPAAFDEN</sequence>
<name>A0A1I1EEE8_9BACT</name>
<feature type="coiled-coil region" evidence="1">
    <location>
        <begin position="337"/>
        <end position="378"/>
    </location>
</feature>
<keyword evidence="4" id="KW-1185">Reference proteome</keyword>
<feature type="domain" description="NFACT RNA-binding" evidence="2">
    <location>
        <begin position="410"/>
        <end position="503"/>
    </location>
</feature>
<evidence type="ECO:0000313" key="4">
    <source>
        <dbReference type="Proteomes" id="UP000199514"/>
    </source>
</evidence>
<dbReference type="OrthoDB" id="9766163at2"/>
<accession>A0A1I1EEE8</accession>
<dbReference type="STRING" id="927664.SAMN05421780_101684"/>
<evidence type="ECO:0000259" key="2">
    <source>
        <dbReference type="Pfam" id="PF05670"/>
    </source>
</evidence>
<protein>
    <submittedName>
        <fullName evidence="3">Predicted component of the ribosome quality control (RQC) complex, YloA/Tae2 family, contains fibronectin-binding (FbpA) and DUF814 domains</fullName>
    </submittedName>
</protein>
<dbReference type="PANTHER" id="PTHR15239">
    <property type="entry name" value="NUCLEAR EXPORT MEDIATOR FACTOR NEMF"/>
    <property type="match status" value="1"/>
</dbReference>
<dbReference type="GO" id="GO:1990112">
    <property type="term" value="C:RQC complex"/>
    <property type="evidence" value="ECO:0007669"/>
    <property type="project" value="TreeGrafter"/>
</dbReference>
<dbReference type="InterPro" id="IPR051608">
    <property type="entry name" value="RQC_Subunit_NEMF"/>
</dbReference>
<dbReference type="PANTHER" id="PTHR15239:SF6">
    <property type="entry name" value="RIBOSOME QUALITY CONTROL COMPLEX SUBUNIT NEMF"/>
    <property type="match status" value="1"/>
</dbReference>
<dbReference type="Pfam" id="PF05833">
    <property type="entry name" value="NFACT_N"/>
    <property type="match status" value="1"/>
</dbReference>
<dbReference type="GO" id="GO:0000049">
    <property type="term" value="F:tRNA binding"/>
    <property type="evidence" value="ECO:0007669"/>
    <property type="project" value="TreeGrafter"/>
</dbReference>
<evidence type="ECO:0000313" key="3">
    <source>
        <dbReference type="EMBL" id="SFB83340.1"/>
    </source>
</evidence>
<dbReference type="EMBL" id="FOLE01000001">
    <property type="protein sequence ID" value="SFB83340.1"/>
    <property type="molecule type" value="Genomic_DNA"/>
</dbReference>
<keyword evidence="1" id="KW-0175">Coiled coil</keyword>
<dbReference type="GO" id="GO:0072344">
    <property type="term" value="P:rescue of stalled ribosome"/>
    <property type="evidence" value="ECO:0007669"/>
    <property type="project" value="TreeGrafter"/>
</dbReference>
<dbReference type="RefSeq" id="WP_091507301.1">
    <property type="nucleotide sequence ID" value="NZ_FOLE01000001.1"/>
</dbReference>